<comment type="caution">
    <text evidence="1">The sequence shown here is derived from an EMBL/GenBank/DDBJ whole genome shotgun (WGS) entry which is preliminary data.</text>
</comment>
<protein>
    <submittedName>
        <fullName evidence="1">Aldose epimerase</fullName>
    </submittedName>
</protein>
<dbReference type="PANTHER" id="PTHR10091">
    <property type="entry name" value="ALDOSE-1-EPIMERASE"/>
    <property type="match status" value="1"/>
</dbReference>
<dbReference type="InterPro" id="IPR011013">
    <property type="entry name" value="Gal_mutarotase_sf_dom"/>
</dbReference>
<dbReference type="Proteomes" id="UP000228755">
    <property type="component" value="Unassembled WGS sequence"/>
</dbReference>
<dbReference type="Gene3D" id="2.70.98.10">
    <property type="match status" value="1"/>
</dbReference>
<dbReference type="RefSeq" id="WP_100495385.1">
    <property type="nucleotide sequence ID" value="NZ_PGLQ01000001.1"/>
</dbReference>
<dbReference type="AlphaFoldDB" id="A0A2M9HS52"/>
<dbReference type="OrthoDB" id="4739604at2"/>
<reference evidence="1 2" key="1">
    <citation type="submission" date="2017-11" db="EMBL/GenBank/DDBJ databases">
        <title>Draft genome sequences of strains TRE 1, TRE D, TRE H and TRI 7, isolated from tamarins, belonging to four potential novel Bifidobacterium species.</title>
        <authorList>
            <person name="Mattarelli P."/>
            <person name="Modesto M."/>
            <person name="Bonetti A."/>
            <person name="Puglisi E."/>
            <person name="Morelli L."/>
        </authorList>
    </citation>
    <scope>NUCLEOTIDE SEQUENCE [LARGE SCALE GENOMIC DNA]</scope>
    <source>
        <strain evidence="2">TRED</strain>
    </source>
</reference>
<evidence type="ECO:0000313" key="2">
    <source>
        <dbReference type="Proteomes" id="UP000228755"/>
    </source>
</evidence>
<dbReference type="GO" id="GO:0006006">
    <property type="term" value="P:glucose metabolic process"/>
    <property type="evidence" value="ECO:0007669"/>
    <property type="project" value="TreeGrafter"/>
</dbReference>
<accession>A0A2M9HS52</accession>
<dbReference type="Pfam" id="PF01263">
    <property type="entry name" value="Aldose_epim"/>
    <property type="match status" value="1"/>
</dbReference>
<evidence type="ECO:0000313" key="1">
    <source>
        <dbReference type="EMBL" id="PJM79646.1"/>
    </source>
</evidence>
<name>A0A2M9HS52_9BIFI</name>
<dbReference type="InterPro" id="IPR014718">
    <property type="entry name" value="GH-type_carb-bd"/>
</dbReference>
<dbReference type="PANTHER" id="PTHR10091:SF0">
    <property type="entry name" value="GALACTOSE MUTAROTASE"/>
    <property type="match status" value="1"/>
</dbReference>
<dbReference type="GO" id="GO:0033499">
    <property type="term" value="P:galactose catabolic process via UDP-galactose, Leloir pathway"/>
    <property type="evidence" value="ECO:0007669"/>
    <property type="project" value="TreeGrafter"/>
</dbReference>
<sequence length="315" mass="34386">MTKTMPRTGQQYSISCGDYEAVITELGATMRKVTYQGKNVIVPLGPDDPVTCCHGQLLVPFPNRIAAGTYEFEGTTYTLPIDEHDRNTAIHGYGYRAFWKLESLSETSVTQSWRPPFLLGYPFNITVYATHEITEDGLKITVTAENNGDVDAPWALAIHPWLDNGFNGYGDEIDGQNAQCRLTVPAETHVTVDENLIPTGTEPVAGTKYDLNSNPLLTEQPFDDAWTDLKHDADGTVTATFTRPDGLVIKVGGDETITSFQVCTGTGFPAYMHPAGTAVEPQTAYANAFNTGKDLIVIKPGESSTTTLFIKAEQH</sequence>
<dbReference type="EMBL" id="PGLQ01000001">
    <property type="protein sequence ID" value="PJM79646.1"/>
    <property type="molecule type" value="Genomic_DNA"/>
</dbReference>
<dbReference type="GO" id="GO:0030246">
    <property type="term" value="F:carbohydrate binding"/>
    <property type="evidence" value="ECO:0007669"/>
    <property type="project" value="InterPro"/>
</dbReference>
<organism evidence="1 2">
    <name type="scientific">Bifidobacterium scaligerum</name>
    <dbReference type="NCBI Taxonomy" id="2052656"/>
    <lineage>
        <taxon>Bacteria</taxon>
        <taxon>Bacillati</taxon>
        <taxon>Actinomycetota</taxon>
        <taxon>Actinomycetes</taxon>
        <taxon>Bifidobacteriales</taxon>
        <taxon>Bifidobacteriaceae</taxon>
        <taxon>Bifidobacterium</taxon>
    </lineage>
</organism>
<gene>
    <name evidence="1" type="ORF">CUU80_00350</name>
</gene>
<dbReference type="SUPFAM" id="SSF74650">
    <property type="entry name" value="Galactose mutarotase-like"/>
    <property type="match status" value="1"/>
</dbReference>
<keyword evidence="2" id="KW-1185">Reference proteome</keyword>
<dbReference type="InterPro" id="IPR008183">
    <property type="entry name" value="Aldose_1/G6P_1-epimerase"/>
</dbReference>
<dbReference type="GO" id="GO:0004034">
    <property type="term" value="F:aldose 1-epimerase activity"/>
    <property type="evidence" value="ECO:0007669"/>
    <property type="project" value="TreeGrafter"/>
</dbReference>
<dbReference type="InterPro" id="IPR037480">
    <property type="entry name" value="YihR-like"/>
</dbReference>
<dbReference type="CDD" id="cd09022">
    <property type="entry name" value="Aldose_epim_Ec_YihR"/>
    <property type="match status" value="1"/>
</dbReference>
<proteinExistence type="predicted"/>